<evidence type="ECO:0000313" key="11">
    <source>
        <dbReference type="Proteomes" id="UP000732105"/>
    </source>
</evidence>
<dbReference type="Gene3D" id="3.40.430.10">
    <property type="entry name" value="Dihydrofolate Reductase, subunit A"/>
    <property type="match status" value="1"/>
</dbReference>
<dbReference type="InterPro" id="IPR012259">
    <property type="entry name" value="DHFR"/>
</dbReference>
<proteinExistence type="inferred from homology"/>
<dbReference type="PANTHER" id="PTHR48069">
    <property type="entry name" value="DIHYDROFOLATE REDUCTASE"/>
    <property type="match status" value="1"/>
</dbReference>
<evidence type="ECO:0000259" key="9">
    <source>
        <dbReference type="PROSITE" id="PS51330"/>
    </source>
</evidence>
<dbReference type="EMBL" id="RZNH01000003">
    <property type="protein sequence ID" value="NOU58811.1"/>
    <property type="molecule type" value="Genomic_DNA"/>
</dbReference>
<evidence type="ECO:0000256" key="3">
    <source>
        <dbReference type="ARBA" id="ARBA00012856"/>
    </source>
</evidence>
<comment type="pathway">
    <text evidence="1 8">Cofactor biosynthesis; tetrahydrofolate biosynthesis; 5,6,7,8-tetrahydrofolate from 7,8-dihydrofolate: step 1/1.</text>
</comment>
<gene>
    <name evidence="10" type="ORF">ELS83_03200</name>
</gene>
<dbReference type="InterPro" id="IPR001796">
    <property type="entry name" value="DHFR_dom"/>
</dbReference>
<sequence length="161" mass="18434">MNIAIIVAASRNNVIGKDNQLIWRLSADLKRFKALTTGHTIIMGRKTFDSIGKPLPNRTSVIITRQEDYKQEGCIVVHSLEEALEAVKDQEKVFIIGGGTIYEQAMEKADELYLTLVHKEFDGDTFFPEVKAEEWESVARVDCMPDEKNEYPYSFIDYVRK</sequence>
<dbReference type="EC" id="1.5.1.3" evidence="3 8"/>
<evidence type="ECO:0000256" key="5">
    <source>
        <dbReference type="ARBA" id="ARBA00022857"/>
    </source>
</evidence>
<evidence type="ECO:0000256" key="7">
    <source>
        <dbReference type="ARBA" id="ARBA00025067"/>
    </source>
</evidence>
<dbReference type="InterPro" id="IPR024072">
    <property type="entry name" value="DHFR-like_dom_sf"/>
</dbReference>
<dbReference type="CDD" id="cd00209">
    <property type="entry name" value="DHFR"/>
    <property type="match status" value="1"/>
</dbReference>
<evidence type="ECO:0000313" key="10">
    <source>
        <dbReference type="EMBL" id="NOU58811.1"/>
    </source>
</evidence>
<dbReference type="Pfam" id="PF00186">
    <property type="entry name" value="DHFR_1"/>
    <property type="match status" value="1"/>
</dbReference>
<name>A0ABX1WRV2_9BACT</name>
<dbReference type="PANTHER" id="PTHR48069:SF3">
    <property type="entry name" value="DIHYDROFOLATE REDUCTASE"/>
    <property type="match status" value="1"/>
</dbReference>
<comment type="similarity">
    <text evidence="2 8">Belongs to the dihydrofolate reductase family.</text>
</comment>
<evidence type="ECO:0000256" key="4">
    <source>
        <dbReference type="ARBA" id="ARBA00022563"/>
    </source>
</evidence>
<dbReference type="PROSITE" id="PS51330">
    <property type="entry name" value="DHFR_2"/>
    <property type="match status" value="1"/>
</dbReference>
<evidence type="ECO:0000256" key="1">
    <source>
        <dbReference type="ARBA" id="ARBA00004903"/>
    </source>
</evidence>
<dbReference type="PRINTS" id="PR00070">
    <property type="entry name" value="DHFR"/>
</dbReference>
<keyword evidence="6 8" id="KW-0560">Oxidoreductase</keyword>
<evidence type="ECO:0000256" key="6">
    <source>
        <dbReference type="ARBA" id="ARBA00023002"/>
    </source>
</evidence>
<keyword evidence="5 8" id="KW-0521">NADP</keyword>
<keyword evidence="11" id="KW-1185">Reference proteome</keyword>
<organism evidence="10 11">
    <name type="scientific">Marinifilum caeruleilacunae</name>
    <dbReference type="NCBI Taxonomy" id="2499076"/>
    <lineage>
        <taxon>Bacteria</taxon>
        <taxon>Pseudomonadati</taxon>
        <taxon>Bacteroidota</taxon>
        <taxon>Bacteroidia</taxon>
        <taxon>Marinilabiliales</taxon>
        <taxon>Marinifilaceae</taxon>
    </lineage>
</organism>
<comment type="function">
    <text evidence="7 8">Key enzyme in folate metabolism. Catalyzes an essential reaction for de novo glycine and purine synthesis, and for DNA precursor synthesis.</text>
</comment>
<dbReference type="RefSeq" id="WP_171594089.1">
    <property type="nucleotide sequence ID" value="NZ_RZNH01000003.1"/>
</dbReference>
<accession>A0ABX1WRV2</accession>
<comment type="catalytic activity">
    <reaction evidence="8">
        <text>(6S)-5,6,7,8-tetrahydrofolate + NADP(+) = 7,8-dihydrofolate + NADPH + H(+)</text>
        <dbReference type="Rhea" id="RHEA:15009"/>
        <dbReference type="ChEBI" id="CHEBI:15378"/>
        <dbReference type="ChEBI" id="CHEBI:57451"/>
        <dbReference type="ChEBI" id="CHEBI:57453"/>
        <dbReference type="ChEBI" id="CHEBI:57783"/>
        <dbReference type="ChEBI" id="CHEBI:58349"/>
        <dbReference type="EC" id="1.5.1.3"/>
    </reaction>
</comment>
<dbReference type="SUPFAM" id="SSF53597">
    <property type="entry name" value="Dihydrofolate reductase-like"/>
    <property type="match status" value="1"/>
</dbReference>
<protein>
    <recommendedName>
        <fullName evidence="3 8">Dihydrofolate reductase</fullName>
        <ecNumber evidence="3 8">1.5.1.3</ecNumber>
    </recommendedName>
</protein>
<evidence type="ECO:0000256" key="8">
    <source>
        <dbReference type="PIRNR" id="PIRNR000194"/>
    </source>
</evidence>
<feature type="domain" description="DHFR" evidence="9">
    <location>
        <begin position="2"/>
        <end position="160"/>
    </location>
</feature>
<dbReference type="Proteomes" id="UP000732105">
    <property type="component" value="Unassembled WGS sequence"/>
</dbReference>
<dbReference type="PIRSF" id="PIRSF000194">
    <property type="entry name" value="DHFR"/>
    <property type="match status" value="1"/>
</dbReference>
<comment type="caution">
    <text evidence="10">The sequence shown here is derived from an EMBL/GenBank/DDBJ whole genome shotgun (WGS) entry which is preliminary data.</text>
</comment>
<reference evidence="10 11" key="1">
    <citation type="submission" date="2018-12" db="EMBL/GenBank/DDBJ databases">
        <title>Marinifilum JC070 sp. nov., a marine bacterium isolated from Yongle Blue Hole in the South China Sea.</title>
        <authorList>
            <person name="Fu T."/>
        </authorList>
    </citation>
    <scope>NUCLEOTIDE SEQUENCE [LARGE SCALE GENOMIC DNA]</scope>
    <source>
        <strain evidence="10 11">JC070</strain>
    </source>
</reference>
<evidence type="ECO:0000256" key="2">
    <source>
        <dbReference type="ARBA" id="ARBA00009539"/>
    </source>
</evidence>
<keyword evidence="4 8" id="KW-0554">One-carbon metabolism</keyword>